<proteinExistence type="predicted"/>
<feature type="domain" description="PKD" evidence="1">
    <location>
        <begin position="171"/>
        <end position="216"/>
    </location>
</feature>
<dbReference type="Pfam" id="PF00801">
    <property type="entry name" value="PKD"/>
    <property type="match status" value="1"/>
</dbReference>
<evidence type="ECO:0000259" key="1">
    <source>
        <dbReference type="PROSITE" id="PS50093"/>
    </source>
</evidence>
<reference evidence="2 3" key="1">
    <citation type="submission" date="2016-08" db="EMBL/GenBank/DDBJ databases">
        <title>Draft genome of Fabibacter sp. strain SK-8.</title>
        <authorList>
            <person name="Wong S.-K."/>
            <person name="Hamasaki K."/>
            <person name="Yoshizawa S."/>
        </authorList>
    </citation>
    <scope>NUCLEOTIDE SEQUENCE [LARGE SCALE GENOMIC DNA]</scope>
    <source>
        <strain evidence="2 3">SK-8</strain>
    </source>
</reference>
<dbReference type="InterPro" id="IPR026341">
    <property type="entry name" value="T9SS_type_B"/>
</dbReference>
<evidence type="ECO:0000313" key="2">
    <source>
        <dbReference type="EMBL" id="OEJ99982.1"/>
    </source>
</evidence>
<dbReference type="AlphaFoldDB" id="A0A1E5SLH8"/>
<sequence length="589" mass="65984">MTLSVMSNLNSSFSKSPLKISTWYILTLWLCLWNTTPLQAQRLSNNGDFRLAHVTGCAPFTVTPELLFPVTTEPVLYYYENTLDPNDCTEDFNQNPAACVNTSASSDTQFTFNTPGTYYIVQAIGTIPTPRVDYIEIRVFEDRAPFVGISSCSNNEALFVFDFSGDFFDYYDIDFGDGTTTQFQKTGNNIFSHTYPQPGTYSISIEGQLNSGDNASCVLIRREDIVTFDQIPEPIIDSLIIENDIEANIYYQPLNDLLVYNLEIDRGNGFEFFQRLPTRTNPSNFLIRDVSLDFRNEPYRFRIEATDNCSSAPTYAEPIASIALNYDLSSFNSGIEVGLIWETSPINFNTLDYYVGNNFQQSFNTPTNSTGFTVTFDNCTDFERIFLEQIFNGKLSRSLRLLPFEGENLDLPPVNPPTADLNGLGIVLNFTPPPFPADSYRILRRNMAGVYEQIGTTNANTFTDGNVPTGIAQACYAIQYVDECGNVSERSPETCITVSGLIRVPTAFSPNGDNVNDTFSVGEGIFISFDMKIYNRWGALVFRSNNPIEGWQGTFEGTPSPIGTYTYKITFRNADNVPISKTGTFLLIR</sequence>
<dbReference type="Proteomes" id="UP000095552">
    <property type="component" value="Unassembled WGS sequence"/>
</dbReference>
<dbReference type="CDD" id="cd00146">
    <property type="entry name" value="PKD"/>
    <property type="match status" value="1"/>
</dbReference>
<dbReference type="Pfam" id="PF13585">
    <property type="entry name" value="CHU_C"/>
    <property type="match status" value="1"/>
</dbReference>
<dbReference type="STRING" id="1563681.BFP71_10590"/>
<dbReference type="InterPro" id="IPR035986">
    <property type="entry name" value="PKD_dom_sf"/>
</dbReference>
<gene>
    <name evidence="2" type="ORF">BFP71_10590</name>
</gene>
<keyword evidence="3" id="KW-1185">Reference proteome</keyword>
<evidence type="ECO:0000313" key="3">
    <source>
        <dbReference type="Proteomes" id="UP000095552"/>
    </source>
</evidence>
<comment type="caution">
    <text evidence="2">The sequence shown here is derived from an EMBL/GenBank/DDBJ whole genome shotgun (WGS) entry which is preliminary data.</text>
</comment>
<dbReference type="EMBL" id="MDGQ01000005">
    <property type="protein sequence ID" value="OEJ99982.1"/>
    <property type="molecule type" value="Genomic_DNA"/>
</dbReference>
<dbReference type="Gene3D" id="2.60.40.10">
    <property type="entry name" value="Immunoglobulins"/>
    <property type="match status" value="1"/>
</dbReference>
<dbReference type="SUPFAM" id="SSF49299">
    <property type="entry name" value="PKD domain"/>
    <property type="match status" value="1"/>
</dbReference>
<dbReference type="PROSITE" id="PS50093">
    <property type="entry name" value="PKD"/>
    <property type="match status" value="1"/>
</dbReference>
<accession>A0A1E5SLH8</accession>
<dbReference type="InterPro" id="IPR000601">
    <property type="entry name" value="PKD_dom"/>
</dbReference>
<organism evidence="2 3">
    <name type="scientific">Roseivirga misakiensis</name>
    <dbReference type="NCBI Taxonomy" id="1563681"/>
    <lineage>
        <taxon>Bacteria</taxon>
        <taxon>Pseudomonadati</taxon>
        <taxon>Bacteroidota</taxon>
        <taxon>Cytophagia</taxon>
        <taxon>Cytophagales</taxon>
        <taxon>Roseivirgaceae</taxon>
        <taxon>Roseivirga</taxon>
    </lineage>
</organism>
<name>A0A1E5SLH8_9BACT</name>
<dbReference type="NCBIfam" id="TIGR04131">
    <property type="entry name" value="Bac_Flav_CTERM"/>
    <property type="match status" value="1"/>
</dbReference>
<dbReference type="InterPro" id="IPR013783">
    <property type="entry name" value="Ig-like_fold"/>
</dbReference>
<protein>
    <recommendedName>
        <fullName evidence="1">PKD domain-containing protein</fullName>
    </recommendedName>
</protein>